<dbReference type="PRINTS" id="PR02065">
    <property type="entry name" value="PROTEINDPCD"/>
</dbReference>
<evidence type="ECO:0000256" key="1">
    <source>
        <dbReference type="ARBA" id="ARBA00010597"/>
    </source>
</evidence>
<dbReference type="AlphaFoldDB" id="A0A836FRP8"/>
<feature type="non-terminal residue" evidence="3">
    <location>
        <position position="220"/>
    </location>
</feature>
<dbReference type="EMBL" id="JAANIC010002948">
    <property type="protein sequence ID" value="KAG5343771.1"/>
    <property type="molecule type" value="Genomic_DNA"/>
</dbReference>
<evidence type="ECO:0000256" key="2">
    <source>
        <dbReference type="ARBA" id="ARBA00020330"/>
    </source>
</evidence>
<proteinExistence type="inferred from homology"/>
<organism evidence="3 4">
    <name type="scientific">Acromyrmex charruanus</name>
    <dbReference type="NCBI Taxonomy" id="2715315"/>
    <lineage>
        <taxon>Eukaryota</taxon>
        <taxon>Metazoa</taxon>
        <taxon>Ecdysozoa</taxon>
        <taxon>Arthropoda</taxon>
        <taxon>Hexapoda</taxon>
        <taxon>Insecta</taxon>
        <taxon>Pterygota</taxon>
        <taxon>Neoptera</taxon>
        <taxon>Endopterygota</taxon>
        <taxon>Hymenoptera</taxon>
        <taxon>Apocrita</taxon>
        <taxon>Aculeata</taxon>
        <taxon>Formicoidea</taxon>
        <taxon>Formicidae</taxon>
        <taxon>Myrmicinae</taxon>
        <taxon>Acromyrmex</taxon>
    </lineage>
</organism>
<feature type="non-terminal residue" evidence="3">
    <location>
        <position position="1"/>
    </location>
</feature>
<protein>
    <recommendedName>
        <fullName evidence="2">Protein DPCD</fullName>
    </recommendedName>
</protein>
<reference evidence="3" key="1">
    <citation type="submission" date="2020-03" db="EMBL/GenBank/DDBJ databases">
        <title>Relaxed selection underlies rapid genomic changes in the transitions from sociality to social parasitism in ants.</title>
        <authorList>
            <person name="Bi X."/>
        </authorList>
    </citation>
    <scope>NUCLEOTIDE SEQUENCE</scope>
    <source>
        <strain evidence="3">BGI-DK2014a</strain>
        <tissue evidence="3">Whole body</tissue>
    </source>
</reference>
<gene>
    <name evidence="3" type="primary">Dpcd</name>
    <name evidence="3" type="ORF">G6Z76_0007405</name>
</gene>
<dbReference type="PANTHER" id="PTHR31921:SF1">
    <property type="entry name" value="PROTEIN DPCD"/>
    <property type="match status" value="1"/>
</dbReference>
<evidence type="ECO:0000313" key="3">
    <source>
        <dbReference type="EMBL" id="KAG5343771.1"/>
    </source>
</evidence>
<sequence length="220" mass="25576">GGVRRLLGYLAELRVYLVRKMTSNSWLTIIQNARKTAVIEDGKRKVHFLMEDGREMVEEYSTDTNVVVRRAWKQKNGFGTNIGWTVEVGDPEFKQNNIEIYGIEESSNTPIITRRITKASLEWRIRNLPYPENVYSVTAEHDGTMTIRTSNKKYFKKIKIPDLERIGLKPKQERISFRHQYNTLIITYKKPPQLLDMEKKILAAVLQLKTDSKDVQCPTS</sequence>
<dbReference type="Pfam" id="PF14913">
    <property type="entry name" value="DPCD"/>
    <property type="match status" value="1"/>
</dbReference>
<dbReference type="Proteomes" id="UP000669903">
    <property type="component" value="Unassembled WGS sequence"/>
</dbReference>
<dbReference type="PANTHER" id="PTHR31921">
    <property type="entry name" value="PROTEIN DPCD"/>
    <property type="match status" value="1"/>
</dbReference>
<comment type="similarity">
    <text evidence="1">Belongs to the DPCD family.</text>
</comment>
<keyword evidence="4" id="KW-1185">Reference proteome</keyword>
<name>A0A836FRP8_9HYME</name>
<accession>A0A836FRP8</accession>
<comment type="caution">
    <text evidence="3">The sequence shown here is derived from an EMBL/GenBank/DDBJ whole genome shotgun (WGS) entry which is preliminary data.</text>
</comment>
<dbReference type="InterPro" id="IPR026224">
    <property type="entry name" value="DPCD"/>
</dbReference>
<evidence type="ECO:0000313" key="4">
    <source>
        <dbReference type="Proteomes" id="UP000669903"/>
    </source>
</evidence>